<sequence length="138" mass="15107">MTRRTVPLLTTAGFYIACWALGTTALAETYTPEWTARRIAFFTMVSLGAVLFGRGAAWLWSLAGYLVGVALGELIGGIVYAQQRSRLDEQLLDPNFTQNWEPHHPGWAIAIGVFLGATAIGLVVESRRGSRSTRPVVR</sequence>
<accession>A0A7H0H8F5</accession>
<dbReference type="Proteomes" id="UP000516117">
    <property type="component" value="Chromosome"/>
</dbReference>
<feature type="transmembrane region" description="Helical" evidence="1">
    <location>
        <begin position="37"/>
        <end position="55"/>
    </location>
</feature>
<keyword evidence="1" id="KW-0472">Membrane</keyword>
<dbReference type="RefSeq" id="WP_187721920.1">
    <property type="nucleotide sequence ID" value="NZ_BAABBL010000002.1"/>
</dbReference>
<evidence type="ECO:0000313" key="3">
    <source>
        <dbReference type="Proteomes" id="UP000516117"/>
    </source>
</evidence>
<evidence type="ECO:0000313" key="2">
    <source>
        <dbReference type="EMBL" id="QNP56821.1"/>
    </source>
</evidence>
<evidence type="ECO:0000256" key="1">
    <source>
        <dbReference type="SAM" id="Phobius"/>
    </source>
</evidence>
<dbReference type="KEGG" id="tdf:H9L22_05570"/>
<dbReference type="AlphaFoldDB" id="A0A7H0H8F5"/>
<organism evidence="2 3">
    <name type="scientific">Tessaracoccus defluvii</name>
    <dbReference type="NCBI Taxonomy" id="1285901"/>
    <lineage>
        <taxon>Bacteria</taxon>
        <taxon>Bacillati</taxon>
        <taxon>Actinomycetota</taxon>
        <taxon>Actinomycetes</taxon>
        <taxon>Propionibacteriales</taxon>
        <taxon>Propionibacteriaceae</taxon>
        <taxon>Tessaracoccus</taxon>
    </lineage>
</organism>
<feature type="transmembrane region" description="Helical" evidence="1">
    <location>
        <begin position="62"/>
        <end position="81"/>
    </location>
</feature>
<keyword evidence="1" id="KW-1133">Transmembrane helix</keyword>
<gene>
    <name evidence="2" type="ORF">H9L22_05570</name>
</gene>
<keyword evidence="3" id="KW-1185">Reference proteome</keyword>
<protein>
    <submittedName>
        <fullName evidence="2">Uncharacterized protein</fullName>
    </submittedName>
</protein>
<dbReference type="EMBL" id="CP060789">
    <property type="protein sequence ID" value="QNP56821.1"/>
    <property type="molecule type" value="Genomic_DNA"/>
</dbReference>
<name>A0A7H0H8F5_9ACTN</name>
<keyword evidence="1" id="KW-0812">Transmembrane</keyword>
<proteinExistence type="predicted"/>
<reference evidence="2 3" key="1">
    <citation type="submission" date="2020-08" db="EMBL/GenBank/DDBJ databases">
        <title>Genome sequence of Tessaracoccus defluvii JCM 17540T.</title>
        <authorList>
            <person name="Hyun D.-W."/>
            <person name="Bae J.-W."/>
        </authorList>
    </citation>
    <scope>NUCLEOTIDE SEQUENCE [LARGE SCALE GENOMIC DNA]</scope>
    <source>
        <strain evidence="2 3">JCM 17540</strain>
    </source>
</reference>
<feature type="transmembrane region" description="Helical" evidence="1">
    <location>
        <begin position="106"/>
        <end position="124"/>
    </location>
</feature>